<dbReference type="AlphaFoldDB" id="A0A9W9L984"/>
<protein>
    <recommendedName>
        <fullName evidence="2">BHLH domain-containing protein</fullName>
    </recommendedName>
</protein>
<feature type="compositionally biased region" description="Low complexity" evidence="1">
    <location>
        <begin position="123"/>
        <end position="148"/>
    </location>
</feature>
<evidence type="ECO:0000313" key="3">
    <source>
        <dbReference type="EMBL" id="KAJ5143189.1"/>
    </source>
</evidence>
<dbReference type="EMBL" id="JAPQKL010000002">
    <property type="protein sequence ID" value="KAJ5143189.1"/>
    <property type="molecule type" value="Genomic_DNA"/>
</dbReference>
<proteinExistence type="predicted"/>
<evidence type="ECO:0000313" key="4">
    <source>
        <dbReference type="Proteomes" id="UP001149079"/>
    </source>
</evidence>
<dbReference type="Proteomes" id="UP001149079">
    <property type="component" value="Unassembled WGS sequence"/>
</dbReference>
<dbReference type="PROSITE" id="PS50888">
    <property type="entry name" value="BHLH"/>
    <property type="match status" value="1"/>
</dbReference>
<reference evidence="3" key="2">
    <citation type="journal article" date="2023" name="IMA Fungus">
        <title>Comparative genomic study of the Penicillium genus elucidates a diverse pangenome and 15 lateral gene transfer events.</title>
        <authorList>
            <person name="Petersen C."/>
            <person name="Sorensen T."/>
            <person name="Nielsen M.R."/>
            <person name="Sondergaard T.E."/>
            <person name="Sorensen J.L."/>
            <person name="Fitzpatrick D.A."/>
            <person name="Frisvad J.C."/>
            <person name="Nielsen K.L."/>
        </authorList>
    </citation>
    <scope>NUCLEOTIDE SEQUENCE</scope>
    <source>
        <strain evidence="3">IBT 22155</strain>
    </source>
</reference>
<dbReference type="RefSeq" id="XP_056524833.1">
    <property type="nucleotide sequence ID" value="XM_056662720.1"/>
</dbReference>
<dbReference type="OrthoDB" id="5778525at2759"/>
<dbReference type="GeneID" id="81401890"/>
<reference evidence="3" key="1">
    <citation type="submission" date="2022-11" db="EMBL/GenBank/DDBJ databases">
        <authorList>
            <person name="Petersen C."/>
        </authorList>
    </citation>
    <scope>NUCLEOTIDE SEQUENCE</scope>
    <source>
        <strain evidence="3">IBT 22155</strain>
    </source>
</reference>
<feature type="region of interest" description="Disordered" evidence="1">
    <location>
        <begin position="117"/>
        <end position="150"/>
    </location>
</feature>
<dbReference type="InterPro" id="IPR036638">
    <property type="entry name" value="HLH_DNA-bd_sf"/>
</dbReference>
<feature type="domain" description="BHLH" evidence="2">
    <location>
        <begin position="178"/>
        <end position="229"/>
    </location>
</feature>
<gene>
    <name evidence="3" type="ORF">N7515_001976</name>
</gene>
<dbReference type="Gene3D" id="4.10.280.10">
    <property type="entry name" value="Helix-loop-helix DNA-binding domain"/>
    <property type="match status" value="1"/>
</dbReference>
<name>A0A9W9L984_9EURO</name>
<organism evidence="3 4">
    <name type="scientific">Penicillium bovifimosum</name>
    <dbReference type="NCBI Taxonomy" id="126998"/>
    <lineage>
        <taxon>Eukaryota</taxon>
        <taxon>Fungi</taxon>
        <taxon>Dikarya</taxon>
        <taxon>Ascomycota</taxon>
        <taxon>Pezizomycotina</taxon>
        <taxon>Eurotiomycetes</taxon>
        <taxon>Eurotiomycetidae</taxon>
        <taxon>Eurotiales</taxon>
        <taxon>Aspergillaceae</taxon>
        <taxon>Penicillium</taxon>
    </lineage>
</organism>
<evidence type="ECO:0000259" key="2">
    <source>
        <dbReference type="PROSITE" id="PS50888"/>
    </source>
</evidence>
<dbReference type="CDD" id="cd11404">
    <property type="entry name" value="bHLHzip_Mlx_like"/>
    <property type="match status" value="1"/>
</dbReference>
<dbReference type="SUPFAM" id="SSF47459">
    <property type="entry name" value="HLH, helix-loop-helix DNA-binding domain"/>
    <property type="match status" value="1"/>
</dbReference>
<comment type="caution">
    <text evidence="3">The sequence shown here is derived from an EMBL/GenBank/DDBJ whole genome shotgun (WGS) entry which is preliminary data.</text>
</comment>
<sequence length="267" mass="30021">MATLNQTFQTDLNNLTHCCPQQPKQQMPRLPLEEGLQWGSDPSFCYHGFSCPIGTWTEDRLVQNLMRNMASICTSVNIGFDIPETTDSEFTKPCLDPMQLNGFTLPMFQPSLVPVPRDERLSETPSSPLSSSSSSQGQRSSSASSFPSDIGECTRRASCARAANKVGVRKRKCVQKAGQKLCHCRSEKRRREIIGERYKELCSIVPGLQEHSYTRKYVLEEAALWIQSLLKGNDELRKQLADLEGQGPQQVDNVWSCDLEMLPSHLH</sequence>
<evidence type="ECO:0000256" key="1">
    <source>
        <dbReference type="SAM" id="MobiDB-lite"/>
    </source>
</evidence>
<accession>A0A9W9L984</accession>
<keyword evidence="4" id="KW-1185">Reference proteome</keyword>
<dbReference type="GO" id="GO:0046983">
    <property type="term" value="F:protein dimerization activity"/>
    <property type="evidence" value="ECO:0007669"/>
    <property type="project" value="InterPro"/>
</dbReference>
<dbReference type="InterPro" id="IPR011598">
    <property type="entry name" value="bHLH_dom"/>
</dbReference>